<sequence length="60" mass="6997">DEYKFVKYLNVDDDTTEAEARQQAIHECQEDKCDYLFILDSIAHIDHPDTLIKLIAANRT</sequence>
<dbReference type="Proteomes" id="UP000681720">
    <property type="component" value="Unassembled WGS sequence"/>
</dbReference>
<evidence type="ECO:0000313" key="3">
    <source>
        <dbReference type="EMBL" id="CAF4516429.1"/>
    </source>
</evidence>
<protein>
    <submittedName>
        <fullName evidence="3">Uncharacterized protein</fullName>
    </submittedName>
</protein>
<reference evidence="3" key="1">
    <citation type="submission" date="2021-02" db="EMBL/GenBank/DDBJ databases">
        <authorList>
            <person name="Nowell W R."/>
        </authorList>
    </citation>
    <scope>NUCLEOTIDE SEQUENCE</scope>
</reference>
<evidence type="ECO:0000313" key="2">
    <source>
        <dbReference type="EMBL" id="CAF4390804.1"/>
    </source>
</evidence>
<comment type="caution">
    <text evidence="3">The sequence shown here is derived from an EMBL/GenBank/DDBJ whole genome shotgun (WGS) entry which is preliminary data.</text>
</comment>
<evidence type="ECO:0000313" key="1">
    <source>
        <dbReference type="EMBL" id="CAF4385158.1"/>
    </source>
</evidence>
<evidence type="ECO:0000313" key="4">
    <source>
        <dbReference type="Proteomes" id="UP000681720"/>
    </source>
</evidence>
<organism evidence="3 4">
    <name type="scientific">Rotaria magnacalcarata</name>
    <dbReference type="NCBI Taxonomy" id="392030"/>
    <lineage>
        <taxon>Eukaryota</taxon>
        <taxon>Metazoa</taxon>
        <taxon>Spiralia</taxon>
        <taxon>Gnathifera</taxon>
        <taxon>Rotifera</taxon>
        <taxon>Eurotatoria</taxon>
        <taxon>Bdelloidea</taxon>
        <taxon>Philodinida</taxon>
        <taxon>Philodinidae</taxon>
        <taxon>Rotaria</taxon>
    </lineage>
</organism>
<dbReference type="EMBL" id="CAJOBH010052348">
    <property type="protein sequence ID" value="CAF4385158.1"/>
    <property type="molecule type" value="Genomic_DNA"/>
</dbReference>
<gene>
    <name evidence="1" type="ORF">BYL167_LOCUS30908</name>
    <name evidence="2" type="ORF">BYL167_LOCUS31138</name>
    <name evidence="3" type="ORF">GIL414_LOCUS35412</name>
</gene>
<feature type="non-terminal residue" evidence="3">
    <location>
        <position position="60"/>
    </location>
</feature>
<feature type="non-terminal residue" evidence="3">
    <location>
        <position position="1"/>
    </location>
</feature>
<dbReference type="EMBL" id="CAJOBH010053677">
    <property type="protein sequence ID" value="CAF4390804.1"/>
    <property type="molecule type" value="Genomic_DNA"/>
</dbReference>
<proteinExistence type="predicted"/>
<accession>A0A8S2XUT9</accession>
<dbReference type="EMBL" id="CAJOBJ010084864">
    <property type="protein sequence ID" value="CAF4516429.1"/>
    <property type="molecule type" value="Genomic_DNA"/>
</dbReference>
<name>A0A8S2XUT9_9BILA</name>
<dbReference type="AlphaFoldDB" id="A0A8S2XUT9"/>
<dbReference type="Proteomes" id="UP000681967">
    <property type="component" value="Unassembled WGS sequence"/>
</dbReference>